<feature type="transmembrane region" description="Helical" evidence="7">
    <location>
        <begin position="80"/>
        <end position="99"/>
    </location>
</feature>
<evidence type="ECO:0000256" key="3">
    <source>
        <dbReference type="ARBA" id="ARBA00022679"/>
    </source>
</evidence>
<protein>
    <submittedName>
        <fullName evidence="10">Acyltransferase family protein</fullName>
    </submittedName>
</protein>
<keyword evidence="10" id="KW-0012">Acyltransferase</keyword>
<dbReference type="InterPro" id="IPR050879">
    <property type="entry name" value="Acyltransferase_3"/>
</dbReference>
<dbReference type="InterPro" id="IPR031811">
    <property type="entry name" value="ALGX/ALGJ_SGNH-like"/>
</dbReference>
<dbReference type="EMBL" id="JBHTKR010000001">
    <property type="protein sequence ID" value="MFD1193347.1"/>
    <property type="molecule type" value="Genomic_DNA"/>
</dbReference>
<feature type="transmembrane region" description="Helical" evidence="7">
    <location>
        <begin position="111"/>
        <end position="130"/>
    </location>
</feature>
<gene>
    <name evidence="10" type="ORF">ACFQ3C_01515</name>
</gene>
<keyword evidence="6" id="KW-0016">Alginate biosynthesis</keyword>
<organism evidence="10 11">
    <name type="scientific">Seohaeicola saemankumensis</name>
    <dbReference type="NCBI Taxonomy" id="481181"/>
    <lineage>
        <taxon>Bacteria</taxon>
        <taxon>Pseudomonadati</taxon>
        <taxon>Pseudomonadota</taxon>
        <taxon>Alphaproteobacteria</taxon>
        <taxon>Rhodobacterales</taxon>
        <taxon>Roseobacteraceae</taxon>
        <taxon>Seohaeicola</taxon>
    </lineage>
</organism>
<feature type="transmembrane region" description="Helical" evidence="7">
    <location>
        <begin position="151"/>
        <end position="184"/>
    </location>
</feature>
<evidence type="ECO:0000256" key="1">
    <source>
        <dbReference type="ARBA" id="ARBA00004418"/>
    </source>
</evidence>
<feature type="transmembrane region" description="Helical" evidence="7">
    <location>
        <begin position="196"/>
        <end position="218"/>
    </location>
</feature>
<dbReference type="RefSeq" id="WP_380788547.1">
    <property type="nucleotide sequence ID" value="NZ_JBHTKR010000001.1"/>
</dbReference>
<dbReference type="Proteomes" id="UP001597151">
    <property type="component" value="Unassembled WGS sequence"/>
</dbReference>
<comment type="caution">
    <text evidence="10">The sequence shown here is derived from an EMBL/GenBank/DDBJ whole genome shotgun (WGS) entry which is preliminary data.</text>
</comment>
<feature type="transmembrane region" description="Helical" evidence="7">
    <location>
        <begin position="279"/>
        <end position="298"/>
    </location>
</feature>
<dbReference type="InterPro" id="IPR002656">
    <property type="entry name" value="Acyl_transf_3_dom"/>
</dbReference>
<accession>A0ABW3TBK0</accession>
<sequence>MSSTESTKTAYRAEIDGLRAFAVLSVVSYHAFPAGLTGGFTGVDVFFVISGYLITSHIFTSLDEGNFSFLDFFQRRIRRIFPALILVMASSLIFGWFALVSEEFQQLGKHVASGAAFIVNFILVGESGYFDTAADTKPMLHLWSLAVEEQFYLVWPVVLWLAWWRHFSLIWITLLVAVASFYFNFRFVESNPTETFFWPFGRFWEMLSGSVLAWLMIYKREVLDLAKMRIDIFVERMVPLSFAPGKLAFTENAMALGGLCLLMYGFMGINSNVTFPSTWALVPVCGAILIIAAGATAWSNRIFMMNPVAIWFGLISYPLYLWHWPILSFLQIVESGELPHRDARIIAVVLAIFLAWLTVRFIERPLRFGQRCVRMKSVGLTGAMIFVGLTGLAISRTDFSESHTFENLLIKRPGAEHIYGTSSKWYRGQDGWLFLGNAYNDTVAKLKLTPPPVPANIEREASLFANLTEAAETANTSVVLLIGPNKSTIYPEYLPDEIEPSGRRYVTFFTERFNAIPNLTVVDPVEGLLRTKESSGLLYYRTDTHWNNKGAFRVFSILAERMGWRVPEVSFREGKSHSGDLIAISELESFPITAGDNWQIEWARDPDLETKHLANQPETSFGRTEIVMNNAPLSEQTVWIIGDSFTNAIAPYINATFKEVHYLGHWNSKLSTLPQDLTSAKKKPDLIIVIRVERSF</sequence>
<proteinExistence type="predicted"/>
<feature type="domain" description="AlgX/AlgJ SGNH hydrolase-like" evidence="9">
    <location>
        <begin position="427"/>
        <end position="565"/>
    </location>
</feature>
<feature type="transmembrane region" description="Helical" evidence="7">
    <location>
        <begin position="247"/>
        <end position="267"/>
    </location>
</feature>
<dbReference type="PANTHER" id="PTHR23028">
    <property type="entry name" value="ACETYLTRANSFERASE"/>
    <property type="match status" value="1"/>
</dbReference>
<comment type="subcellular location">
    <subcellularLocation>
        <location evidence="1">Periplasm</location>
    </subcellularLocation>
</comment>
<keyword evidence="7" id="KW-0472">Membrane</keyword>
<keyword evidence="3" id="KW-0808">Transferase</keyword>
<dbReference type="Pfam" id="PF01757">
    <property type="entry name" value="Acyl_transf_3"/>
    <property type="match status" value="1"/>
</dbReference>
<keyword evidence="7" id="KW-0812">Transmembrane</keyword>
<keyword evidence="11" id="KW-1185">Reference proteome</keyword>
<dbReference type="PANTHER" id="PTHR23028:SF53">
    <property type="entry name" value="ACYL_TRANSF_3 DOMAIN-CONTAINING PROTEIN"/>
    <property type="match status" value="1"/>
</dbReference>
<evidence type="ECO:0000259" key="9">
    <source>
        <dbReference type="Pfam" id="PF16822"/>
    </source>
</evidence>
<name>A0ABW3TBK0_9RHOB</name>
<evidence type="ECO:0000256" key="5">
    <source>
        <dbReference type="ARBA" id="ARBA00022764"/>
    </source>
</evidence>
<evidence type="ECO:0000256" key="4">
    <source>
        <dbReference type="ARBA" id="ARBA00022729"/>
    </source>
</evidence>
<feature type="transmembrane region" description="Helical" evidence="7">
    <location>
        <begin position="345"/>
        <end position="363"/>
    </location>
</feature>
<reference evidence="11" key="1">
    <citation type="journal article" date="2019" name="Int. J. Syst. Evol. Microbiol.">
        <title>The Global Catalogue of Microorganisms (GCM) 10K type strain sequencing project: providing services to taxonomists for standard genome sequencing and annotation.</title>
        <authorList>
            <consortium name="The Broad Institute Genomics Platform"/>
            <consortium name="The Broad Institute Genome Sequencing Center for Infectious Disease"/>
            <person name="Wu L."/>
            <person name="Ma J."/>
        </authorList>
    </citation>
    <scope>NUCLEOTIDE SEQUENCE [LARGE SCALE GENOMIC DNA]</scope>
    <source>
        <strain evidence="11">CCUG 55328</strain>
    </source>
</reference>
<evidence type="ECO:0000313" key="10">
    <source>
        <dbReference type="EMBL" id="MFD1193347.1"/>
    </source>
</evidence>
<keyword evidence="4" id="KW-0732">Signal</keyword>
<comment type="pathway">
    <text evidence="2">Glycan biosynthesis; alginate biosynthesis.</text>
</comment>
<dbReference type="GO" id="GO:0016746">
    <property type="term" value="F:acyltransferase activity"/>
    <property type="evidence" value="ECO:0007669"/>
    <property type="project" value="UniProtKB-KW"/>
</dbReference>
<keyword evidence="7" id="KW-1133">Transmembrane helix</keyword>
<evidence type="ECO:0000256" key="6">
    <source>
        <dbReference type="ARBA" id="ARBA00022841"/>
    </source>
</evidence>
<keyword evidence="5" id="KW-0574">Periplasm</keyword>
<evidence type="ECO:0000259" key="8">
    <source>
        <dbReference type="Pfam" id="PF01757"/>
    </source>
</evidence>
<dbReference type="Pfam" id="PF16822">
    <property type="entry name" value="ALGX"/>
    <property type="match status" value="1"/>
</dbReference>
<evidence type="ECO:0000256" key="7">
    <source>
        <dbReference type="SAM" id="Phobius"/>
    </source>
</evidence>
<evidence type="ECO:0000313" key="11">
    <source>
        <dbReference type="Proteomes" id="UP001597151"/>
    </source>
</evidence>
<feature type="transmembrane region" description="Helical" evidence="7">
    <location>
        <begin position="310"/>
        <end position="333"/>
    </location>
</feature>
<feature type="domain" description="Acyltransferase 3" evidence="8">
    <location>
        <begin position="13"/>
        <end position="359"/>
    </location>
</feature>
<evidence type="ECO:0000256" key="2">
    <source>
        <dbReference type="ARBA" id="ARBA00005182"/>
    </source>
</evidence>